<dbReference type="Gene3D" id="3.40.190.150">
    <property type="entry name" value="Bordetella uptake gene, domain 1"/>
    <property type="match status" value="1"/>
</dbReference>
<name>A0A937CSE9_9BURK</name>
<feature type="chain" id="PRO_5037550972" evidence="2">
    <location>
        <begin position="26"/>
        <end position="320"/>
    </location>
</feature>
<comment type="similarity">
    <text evidence="1">Belongs to the UPF0065 (bug) family.</text>
</comment>
<dbReference type="PIRSF" id="PIRSF017082">
    <property type="entry name" value="YflP"/>
    <property type="match status" value="1"/>
</dbReference>
<protein>
    <submittedName>
        <fullName evidence="3">Tripartite tricarboxylate transporter substrate binding protein</fullName>
    </submittedName>
</protein>
<dbReference type="PANTHER" id="PTHR42928:SF5">
    <property type="entry name" value="BLR1237 PROTEIN"/>
    <property type="match status" value="1"/>
</dbReference>
<reference evidence="3 4" key="1">
    <citation type="journal article" date="2017" name="Int. J. Syst. Evol. Microbiol.">
        <title>Ramlibacter monticola sp. nov., isolated from forest soil.</title>
        <authorList>
            <person name="Chaudhary D.K."/>
            <person name="Kim J."/>
        </authorList>
    </citation>
    <scope>NUCLEOTIDE SEQUENCE [LARGE SCALE GENOMIC DNA]</scope>
    <source>
        <strain evidence="3 4">KACC 19175</strain>
    </source>
</reference>
<keyword evidence="2" id="KW-0732">Signal</keyword>
<dbReference type="SUPFAM" id="SSF53850">
    <property type="entry name" value="Periplasmic binding protein-like II"/>
    <property type="match status" value="1"/>
</dbReference>
<organism evidence="3 4">
    <name type="scientific">Ramlibacter monticola</name>
    <dbReference type="NCBI Taxonomy" id="1926872"/>
    <lineage>
        <taxon>Bacteria</taxon>
        <taxon>Pseudomonadati</taxon>
        <taxon>Pseudomonadota</taxon>
        <taxon>Betaproteobacteria</taxon>
        <taxon>Burkholderiales</taxon>
        <taxon>Comamonadaceae</taxon>
        <taxon>Ramlibacter</taxon>
    </lineage>
</organism>
<gene>
    <name evidence="3" type="ORF">JJ685_05025</name>
</gene>
<evidence type="ECO:0000256" key="2">
    <source>
        <dbReference type="SAM" id="SignalP"/>
    </source>
</evidence>
<evidence type="ECO:0000313" key="3">
    <source>
        <dbReference type="EMBL" id="MBL0390499.1"/>
    </source>
</evidence>
<keyword evidence="4" id="KW-1185">Reference proteome</keyword>
<dbReference type="InterPro" id="IPR005064">
    <property type="entry name" value="BUG"/>
</dbReference>
<evidence type="ECO:0000256" key="1">
    <source>
        <dbReference type="ARBA" id="ARBA00006987"/>
    </source>
</evidence>
<dbReference type="Proteomes" id="UP000599109">
    <property type="component" value="Unassembled WGS sequence"/>
</dbReference>
<dbReference type="AlphaFoldDB" id="A0A937CSE9"/>
<dbReference type="EMBL" id="JAEQNE010000001">
    <property type="protein sequence ID" value="MBL0390499.1"/>
    <property type="molecule type" value="Genomic_DNA"/>
</dbReference>
<dbReference type="Gene3D" id="3.40.190.10">
    <property type="entry name" value="Periplasmic binding protein-like II"/>
    <property type="match status" value="1"/>
</dbReference>
<dbReference type="CDD" id="cd07012">
    <property type="entry name" value="PBP2_Bug_TTT"/>
    <property type="match status" value="1"/>
</dbReference>
<dbReference type="Pfam" id="PF03401">
    <property type="entry name" value="TctC"/>
    <property type="match status" value="1"/>
</dbReference>
<accession>A0A937CSE9</accession>
<dbReference type="PANTHER" id="PTHR42928">
    <property type="entry name" value="TRICARBOXYLATE-BINDING PROTEIN"/>
    <property type="match status" value="1"/>
</dbReference>
<sequence>MTHPLRAAVLALLAVGVAAAASAQAAYPQSRVTLVTHSSPGGGSDVFLRELARHLGPTMGVNFAIENVTGGSGAKAMATVARGKPDGSVFYATTPTYIQTTLLAKPDVGYTALEPVAILFEDPEVVFTRAEAPFKTLGDVIEHARRNPGKARWGAANPTSLERIALERMSRRMNVKVAVVPHEGGGDLMINVLNGTLDIGVGEVEELKGQLQAGKVRILAVFSDKRMALLPQVPTAREQGVDVVVRKFRGLAAPRGVSPEAVKALEAGLRKVLAAPGYQKSYTESNLVPMMMGHDEAVRFTGEVATDIAQTFRELGITPR</sequence>
<dbReference type="RefSeq" id="WP_201673098.1">
    <property type="nucleotide sequence ID" value="NZ_JAEQNE010000001.1"/>
</dbReference>
<evidence type="ECO:0000313" key="4">
    <source>
        <dbReference type="Proteomes" id="UP000599109"/>
    </source>
</evidence>
<dbReference type="InterPro" id="IPR042100">
    <property type="entry name" value="Bug_dom1"/>
</dbReference>
<proteinExistence type="inferred from homology"/>
<feature type="signal peptide" evidence="2">
    <location>
        <begin position="1"/>
        <end position="25"/>
    </location>
</feature>
<comment type="caution">
    <text evidence="3">The sequence shown here is derived from an EMBL/GenBank/DDBJ whole genome shotgun (WGS) entry which is preliminary data.</text>
</comment>